<dbReference type="PANTHER" id="PTHR33799:SF1">
    <property type="entry name" value="PTS SYSTEM MANNOSE-SPECIFIC EIIAB COMPONENT-RELATED"/>
    <property type="match status" value="1"/>
</dbReference>
<dbReference type="GO" id="GO:0016020">
    <property type="term" value="C:membrane"/>
    <property type="evidence" value="ECO:0007669"/>
    <property type="project" value="InterPro"/>
</dbReference>
<dbReference type="InterPro" id="IPR036662">
    <property type="entry name" value="PTS_EIIA_man-typ_sf"/>
</dbReference>
<gene>
    <name evidence="10" type="ORF">SAMN02745170_01882</name>
</gene>
<evidence type="ECO:0000313" key="11">
    <source>
        <dbReference type="Proteomes" id="UP000322917"/>
    </source>
</evidence>
<comment type="subcellular location">
    <subcellularLocation>
        <location evidence="1">Cytoplasm</location>
    </subcellularLocation>
</comment>
<dbReference type="InterPro" id="IPR033887">
    <property type="entry name" value="PTS_IIA_man"/>
</dbReference>
<organism evidence="10 11">
    <name type="scientific">Propionispora hippei DSM 15287</name>
    <dbReference type="NCBI Taxonomy" id="1123003"/>
    <lineage>
        <taxon>Bacteria</taxon>
        <taxon>Bacillati</taxon>
        <taxon>Bacillota</taxon>
        <taxon>Negativicutes</taxon>
        <taxon>Selenomonadales</taxon>
        <taxon>Sporomusaceae</taxon>
        <taxon>Propionispora</taxon>
    </lineage>
</organism>
<proteinExistence type="predicted"/>
<sequence length="140" mass="15435">MVSIIIGTHGKFSFEIFNSAKTICGEQDNVACIAFEPGESIELLQKKYEEKLKELDTSKGVLFLVDLLNGSPFNVCIKSAAVHDDIEVVTGVNMPMLLDVVMSRENLDLKELVDIARNSGVEGIQTSQKILSDDETEEEL</sequence>
<dbReference type="GO" id="GO:0005737">
    <property type="term" value="C:cytoplasm"/>
    <property type="evidence" value="ECO:0007669"/>
    <property type="project" value="UniProtKB-SubCell"/>
</dbReference>
<dbReference type="PROSITE" id="PS51096">
    <property type="entry name" value="PTS_EIIA_TYPE_4"/>
    <property type="match status" value="1"/>
</dbReference>
<dbReference type="Proteomes" id="UP000322917">
    <property type="component" value="Unassembled WGS sequence"/>
</dbReference>
<reference evidence="10 11" key="1">
    <citation type="submission" date="2016-11" db="EMBL/GenBank/DDBJ databases">
        <authorList>
            <person name="Varghese N."/>
            <person name="Submissions S."/>
        </authorList>
    </citation>
    <scope>NUCLEOTIDE SEQUENCE [LARGE SCALE GENOMIC DNA]</scope>
    <source>
        <strain evidence="10 11">DSM 15287</strain>
    </source>
</reference>
<evidence type="ECO:0000256" key="6">
    <source>
        <dbReference type="ARBA" id="ARBA00022679"/>
    </source>
</evidence>
<name>A0A1M6H3U8_9FIRM</name>
<accession>A0A1M6H3U8</accession>
<keyword evidence="3" id="KW-0963">Cytoplasm</keyword>
<dbReference type="Pfam" id="PF03610">
    <property type="entry name" value="EIIA-man"/>
    <property type="match status" value="1"/>
</dbReference>
<evidence type="ECO:0000256" key="2">
    <source>
        <dbReference type="ARBA" id="ARBA00022448"/>
    </source>
</evidence>
<dbReference type="InterPro" id="IPR051471">
    <property type="entry name" value="Bacterial_PTS_sugar_comp"/>
</dbReference>
<keyword evidence="2" id="KW-0813">Transport</keyword>
<dbReference type="CDD" id="cd00006">
    <property type="entry name" value="PTS_IIA_man"/>
    <property type="match status" value="1"/>
</dbReference>
<dbReference type="EMBL" id="FQZD01000013">
    <property type="protein sequence ID" value="SHJ16844.1"/>
    <property type="molecule type" value="Genomic_DNA"/>
</dbReference>
<evidence type="ECO:0000259" key="9">
    <source>
        <dbReference type="PROSITE" id="PS51096"/>
    </source>
</evidence>
<dbReference type="NCBIfam" id="TIGR00824">
    <property type="entry name" value="EIIA-man"/>
    <property type="match status" value="1"/>
</dbReference>
<evidence type="ECO:0000256" key="5">
    <source>
        <dbReference type="ARBA" id="ARBA00022597"/>
    </source>
</evidence>
<evidence type="ECO:0000256" key="1">
    <source>
        <dbReference type="ARBA" id="ARBA00004496"/>
    </source>
</evidence>
<dbReference type="Gene3D" id="3.40.50.510">
    <property type="entry name" value="Phosphotransferase system, mannose-type IIA component"/>
    <property type="match status" value="1"/>
</dbReference>
<keyword evidence="5" id="KW-0762">Sugar transport</keyword>
<dbReference type="InterPro" id="IPR004701">
    <property type="entry name" value="PTS_EIIA_man-typ"/>
</dbReference>
<evidence type="ECO:0000256" key="4">
    <source>
        <dbReference type="ARBA" id="ARBA00022553"/>
    </source>
</evidence>
<keyword evidence="6" id="KW-0808">Transferase</keyword>
<evidence type="ECO:0000256" key="7">
    <source>
        <dbReference type="ARBA" id="ARBA00022683"/>
    </source>
</evidence>
<dbReference type="GO" id="GO:0009401">
    <property type="term" value="P:phosphoenolpyruvate-dependent sugar phosphotransferase system"/>
    <property type="evidence" value="ECO:0007669"/>
    <property type="project" value="UniProtKB-KW"/>
</dbReference>
<evidence type="ECO:0000313" key="10">
    <source>
        <dbReference type="EMBL" id="SHJ16844.1"/>
    </source>
</evidence>
<dbReference type="GO" id="GO:0016301">
    <property type="term" value="F:kinase activity"/>
    <property type="evidence" value="ECO:0007669"/>
    <property type="project" value="UniProtKB-KW"/>
</dbReference>
<dbReference type="PANTHER" id="PTHR33799">
    <property type="entry name" value="PTS PERMEASE-RELATED-RELATED"/>
    <property type="match status" value="1"/>
</dbReference>
<keyword evidence="8" id="KW-0418">Kinase</keyword>
<feature type="domain" description="PTS EIIA type-4" evidence="9">
    <location>
        <begin position="1"/>
        <end position="124"/>
    </location>
</feature>
<evidence type="ECO:0000256" key="8">
    <source>
        <dbReference type="ARBA" id="ARBA00022777"/>
    </source>
</evidence>
<dbReference type="SUPFAM" id="SSF53062">
    <property type="entry name" value="PTS system fructose IIA component-like"/>
    <property type="match status" value="1"/>
</dbReference>
<dbReference type="RefSeq" id="WP_149734651.1">
    <property type="nucleotide sequence ID" value="NZ_FQZD01000013.1"/>
</dbReference>
<keyword evidence="4" id="KW-0597">Phosphoprotein</keyword>
<dbReference type="GO" id="GO:0016773">
    <property type="term" value="F:phosphotransferase activity, alcohol group as acceptor"/>
    <property type="evidence" value="ECO:0007669"/>
    <property type="project" value="InterPro"/>
</dbReference>
<keyword evidence="11" id="KW-1185">Reference proteome</keyword>
<keyword evidence="7" id="KW-0598">Phosphotransferase system</keyword>
<evidence type="ECO:0000256" key="3">
    <source>
        <dbReference type="ARBA" id="ARBA00022490"/>
    </source>
</evidence>
<protein>
    <submittedName>
        <fullName evidence="10">PTS system, mannose-specific IIA component</fullName>
    </submittedName>
</protein>
<dbReference type="AlphaFoldDB" id="A0A1M6H3U8"/>
<dbReference type="InterPro" id="IPR013789">
    <property type="entry name" value="PTS_EIIA_man"/>
</dbReference>
<dbReference type="OrthoDB" id="9799827at2"/>